<organism evidence="1 2">
    <name type="scientific">Trichonephila clavata</name>
    <name type="common">Joro spider</name>
    <name type="synonym">Nephila clavata</name>
    <dbReference type="NCBI Taxonomy" id="2740835"/>
    <lineage>
        <taxon>Eukaryota</taxon>
        <taxon>Metazoa</taxon>
        <taxon>Ecdysozoa</taxon>
        <taxon>Arthropoda</taxon>
        <taxon>Chelicerata</taxon>
        <taxon>Arachnida</taxon>
        <taxon>Araneae</taxon>
        <taxon>Araneomorphae</taxon>
        <taxon>Entelegynae</taxon>
        <taxon>Araneoidea</taxon>
        <taxon>Nephilidae</taxon>
        <taxon>Trichonephila</taxon>
    </lineage>
</organism>
<dbReference type="Proteomes" id="UP000887116">
    <property type="component" value="Unassembled WGS sequence"/>
</dbReference>
<proteinExistence type="predicted"/>
<dbReference type="EMBL" id="BMAO01006797">
    <property type="protein sequence ID" value="GFR11618.1"/>
    <property type="molecule type" value="Genomic_DNA"/>
</dbReference>
<evidence type="ECO:0000313" key="1">
    <source>
        <dbReference type="EMBL" id="GFR11618.1"/>
    </source>
</evidence>
<protein>
    <submittedName>
        <fullName evidence="1">Uncharacterized protein</fullName>
    </submittedName>
</protein>
<name>A0A8X6J601_TRICU</name>
<accession>A0A8X6J601</accession>
<dbReference type="AlphaFoldDB" id="A0A8X6J601"/>
<comment type="caution">
    <text evidence="1">The sequence shown here is derived from an EMBL/GenBank/DDBJ whole genome shotgun (WGS) entry which is preliminary data.</text>
</comment>
<evidence type="ECO:0000313" key="2">
    <source>
        <dbReference type="Proteomes" id="UP000887116"/>
    </source>
</evidence>
<reference evidence="1" key="1">
    <citation type="submission" date="2020-07" db="EMBL/GenBank/DDBJ databases">
        <title>Multicomponent nature underlies the extraordinary mechanical properties of spider dragline silk.</title>
        <authorList>
            <person name="Kono N."/>
            <person name="Nakamura H."/>
            <person name="Mori M."/>
            <person name="Yoshida Y."/>
            <person name="Ohtoshi R."/>
            <person name="Malay A.D."/>
            <person name="Moran D.A.P."/>
            <person name="Tomita M."/>
            <person name="Numata K."/>
            <person name="Arakawa K."/>
        </authorList>
    </citation>
    <scope>NUCLEOTIDE SEQUENCE</scope>
</reference>
<sequence>MPHEIITHFQNRHSAVLSQFINNAPFSQRFHPIPIYLRGVGAEKNDSENRTREPSPFNTSDEIMEEKLISSLCSSETKDCRDLKPQWMTEAFISFASVASRRKA</sequence>
<gene>
    <name evidence="1" type="ORF">TNCT_728941</name>
</gene>
<keyword evidence="2" id="KW-1185">Reference proteome</keyword>